<protein>
    <submittedName>
        <fullName evidence="1">Uncharacterized protein</fullName>
    </submittedName>
</protein>
<organism evidence="1 2">
    <name type="scientific">Dendrobium catenatum</name>
    <dbReference type="NCBI Taxonomy" id="906689"/>
    <lineage>
        <taxon>Eukaryota</taxon>
        <taxon>Viridiplantae</taxon>
        <taxon>Streptophyta</taxon>
        <taxon>Embryophyta</taxon>
        <taxon>Tracheophyta</taxon>
        <taxon>Spermatophyta</taxon>
        <taxon>Magnoliopsida</taxon>
        <taxon>Liliopsida</taxon>
        <taxon>Asparagales</taxon>
        <taxon>Orchidaceae</taxon>
        <taxon>Epidendroideae</taxon>
        <taxon>Malaxideae</taxon>
        <taxon>Dendrobiinae</taxon>
        <taxon>Dendrobium</taxon>
    </lineage>
</organism>
<name>A0A2I0VPL8_9ASPA</name>
<evidence type="ECO:0000313" key="1">
    <source>
        <dbReference type="EMBL" id="PKU65356.1"/>
    </source>
</evidence>
<dbReference type="EMBL" id="KZ503349">
    <property type="protein sequence ID" value="PKU65356.1"/>
    <property type="molecule type" value="Genomic_DNA"/>
</dbReference>
<accession>A0A2I0VPL8</accession>
<dbReference type="Proteomes" id="UP000233837">
    <property type="component" value="Unassembled WGS sequence"/>
</dbReference>
<dbReference type="AlphaFoldDB" id="A0A2I0VPL8"/>
<evidence type="ECO:0000313" key="2">
    <source>
        <dbReference type="Proteomes" id="UP000233837"/>
    </source>
</evidence>
<proteinExistence type="predicted"/>
<reference evidence="1 2" key="1">
    <citation type="journal article" date="2016" name="Sci. Rep.">
        <title>The Dendrobium catenatum Lindl. genome sequence provides insights into polysaccharide synthase, floral development and adaptive evolution.</title>
        <authorList>
            <person name="Zhang G.Q."/>
            <person name="Xu Q."/>
            <person name="Bian C."/>
            <person name="Tsai W.C."/>
            <person name="Yeh C.M."/>
            <person name="Liu K.W."/>
            <person name="Yoshida K."/>
            <person name="Zhang L.S."/>
            <person name="Chang S.B."/>
            <person name="Chen F."/>
            <person name="Shi Y."/>
            <person name="Su Y.Y."/>
            <person name="Zhang Y.Q."/>
            <person name="Chen L.J."/>
            <person name="Yin Y."/>
            <person name="Lin M."/>
            <person name="Huang H."/>
            <person name="Deng H."/>
            <person name="Wang Z.W."/>
            <person name="Zhu S.L."/>
            <person name="Zhao X."/>
            <person name="Deng C."/>
            <person name="Niu S.C."/>
            <person name="Huang J."/>
            <person name="Wang M."/>
            <person name="Liu G.H."/>
            <person name="Yang H.J."/>
            <person name="Xiao X.J."/>
            <person name="Hsiao Y.Y."/>
            <person name="Wu W.L."/>
            <person name="Chen Y.Y."/>
            <person name="Mitsuda N."/>
            <person name="Ohme-Takagi M."/>
            <person name="Luo Y.B."/>
            <person name="Van de Peer Y."/>
            <person name="Liu Z.J."/>
        </authorList>
    </citation>
    <scope>NUCLEOTIDE SEQUENCE [LARGE SCALE GENOMIC DNA]</scope>
    <source>
        <tissue evidence="1">The whole plant</tissue>
    </source>
</reference>
<keyword evidence="2" id="KW-1185">Reference proteome</keyword>
<sequence length="78" mass="9162">MMGLLCSHYMRVIRQLDIVKIPLKYLLLRWSVIARKDIYAGLMVTTMGKNVSPYQEGYSCMIFRNHLSRFAYQISTRA</sequence>
<reference evidence="1 2" key="2">
    <citation type="journal article" date="2017" name="Nature">
        <title>The Apostasia genome and the evolution of orchids.</title>
        <authorList>
            <person name="Zhang G.Q."/>
            <person name="Liu K.W."/>
            <person name="Li Z."/>
            <person name="Lohaus R."/>
            <person name="Hsiao Y.Y."/>
            <person name="Niu S.C."/>
            <person name="Wang J.Y."/>
            <person name="Lin Y.C."/>
            <person name="Xu Q."/>
            <person name="Chen L.J."/>
            <person name="Yoshida K."/>
            <person name="Fujiwara S."/>
            <person name="Wang Z.W."/>
            <person name="Zhang Y.Q."/>
            <person name="Mitsuda N."/>
            <person name="Wang M."/>
            <person name="Liu G.H."/>
            <person name="Pecoraro L."/>
            <person name="Huang H.X."/>
            <person name="Xiao X.J."/>
            <person name="Lin M."/>
            <person name="Wu X.Y."/>
            <person name="Wu W.L."/>
            <person name="Chen Y.Y."/>
            <person name="Chang S.B."/>
            <person name="Sakamoto S."/>
            <person name="Ohme-Takagi M."/>
            <person name="Yagi M."/>
            <person name="Zeng S.J."/>
            <person name="Shen C.Y."/>
            <person name="Yeh C.M."/>
            <person name="Luo Y.B."/>
            <person name="Tsai W.C."/>
            <person name="Van de Peer Y."/>
            <person name="Liu Z.J."/>
        </authorList>
    </citation>
    <scope>NUCLEOTIDE SEQUENCE [LARGE SCALE GENOMIC DNA]</scope>
    <source>
        <tissue evidence="1">The whole plant</tissue>
    </source>
</reference>
<gene>
    <name evidence="1" type="ORF">MA16_Dca022480</name>
</gene>